<evidence type="ECO:0000313" key="2">
    <source>
        <dbReference type="Proteomes" id="UP000635853"/>
    </source>
</evidence>
<name>A0ABS1RHZ1_9RHOB</name>
<organism evidence="1 2">
    <name type="scientific">Rhodovulum visakhapatnamense</name>
    <dbReference type="NCBI Taxonomy" id="364297"/>
    <lineage>
        <taxon>Bacteria</taxon>
        <taxon>Pseudomonadati</taxon>
        <taxon>Pseudomonadota</taxon>
        <taxon>Alphaproteobacteria</taxon>
        <taxon>Rhodobacterales</taxon>
        <taxon>Paracoccaceae</taxon>
        <taxon>Rhodovulum</taxon>
    </lineage>
</organism>
<comment type="caution">
    <text evidence="1">The sequence shown here is derived from an EMBL/GenBank/DDBJ whole genome shotgun (WGS) entry which is preliminary data.</text>
</comment>
<dbReference type="InterPro" id="IPR014955">
    <property type="entry name" value="DUF1826"/>
</dbReference>
<dbReference type="Pfam" id="PF08856">
    <property type="entry name" value="DUF1826"/>
    <property type="match status" value="1"/>
</dbReference>
<protein>
    <submittedName>
        <fullName evidence="1">DUF1826 domain-containing protein</fullName>
    </submittedName>
</protein>
<gene>
    <name evidence="1" type="ORF">JMJ92_11435</name>
</gene>
<proteinExistence type="predicted"/>
<keyword evidence="2" id="KW-1185">Reference proteome</keyword>
<evidence type="ECO:0000313" key="1">
    <source>
        <dbReference type="EMBL" id="MBL3578759.1"/>
    </source>
</evidence>
<accession>A0ABS1RHZ1</accession>
<reference evidence="2" key="1">
    <citation type="submission" date="2021-01" db="EMBL/GenBank/DDBJ databases">
        <title>Draft genomes of Rhodovulum sulfidophilum.</title>
        <authorList>
            <person name="Guzman M.S."/>
        </authorList>
    </citation>
    <scope>NUCLEOTIDE SEQUENCE [LARGE SCALE GENOMIC DNA]</scope>
    <source>
        <strain evidence="2">AB19</strain>
    </source>
</reference>
<sequence length="203" mass="22331">MVRVDTPEGLSEIRRPDCAAVIWQRSPLPRFQTWVDGLAREQLPRTRVILRSELVRDTITTVAQTCGTPECAEREMLVEDVSALAAVFANVANARYLRLRLDIVTTDACRKFHVDAVRARLVCTYRGTGTQYGHLSGGGEPQGVFSVPTGAPTVMRGTLWPETPASGLLHRSPPIGGTGETRLLLVLDPIDDPEEEPEDHVVH</sequence>
<dbReference type="Proteomes" id="UP000635853">
    <property type="component" value="Unassembled WGS sequence"/>
</dbReference>
<dbReference type="EMBL" id="JAESIL010000043">
    <property type="protein sequence ID" value="MBL3578759.1"/>
    <property type="molecule type" value="Genomic_DNA"/>
</dbReference>